<evidence type="ECO:0000313" key="3">
    <source>
        <dbReference type="EMBL" id="GFP37330.1"/>
    </source>
</evidence>
<dbReference type="Pfam" id="PF00480">
    <property type="entry name" value="ROK"/>
    <property type="match status" value="1"/>
</dbReference>
<evidence type="ECO:0000313" key="5">
    <source>
        <dbReference type="Proteomes" id="UP000561271"/>
    </source>
</evidence>
<dbReference type="PANTHER" id="PTHR18964:SF149">
    <property type="entry name" value="BIFUNCTIONAL UDP-N-ACETYLGLUCOSAMINE 2-EPIMERASE_N-ACETYLMANNOSAMINE KINASE"/>
    <property type="match status" value="1"/>
</dbReference>
<dbReference type="GO" id="GO:0016301">
    <property type="term" value="F:kinase activity"/>
    <property type="evidence" value="ECO:0007669"/>
    <property type="project" value="UniProtKB-KW"/>
</dbReference>
<keyword evidence="2" id="KW-0418">Kinase</keyword>
<dbReference type="CDD" id="cd24076">
    <property type="entry name" value="ASKHA_ATPase_ROK_BsXylR-like"/>
    <property type="match status" value="1"/>
</dbReference>
<proteinExistence type="inferred from homology"/>
<comment type="caution">
    <text evidence="2">The sequence shown here is derived from an EMBL/GenBank/DDBJ whole genome shotgun (WGS) entry which is preliminary data.</text>
</comment>
<dbReference type="InterPro" id="IPR000600">
    <property type="entry name" value="ROK"/>
</dbReference>
<reference evidence="5 6" key="1">
    <citation type="journal article" date="2020" name="Front. Microbiol.">
        <title>Single-cell genomics of novel Actinobacteria with the Wood-Ljungdahl pathway discovered in a serpentinizing system.</title>
        <authorList>
            <person name="Merino N."/>
            <person name="Kawai M."/>
            <person name="Boyd E.S."/>
            <person name="Colman D.R."/>
            <person name="McGlynn S.E."/>
            <person name="Nealson K.H."/>
            <person name="Kurokawa K."/>
            <person name="Hongoh Y."/>
        </authorList>
    </citation>
    <scope>NUCLEOTIDE SEQUENCE [LARGE SCALE GENOMIC DNA]</scope>
    <source>
        <strain evidence="2 7">S34</strain>
        <strain evidence="3 5">S44</strain>
        <strain evidence="4 6">S47</strain>
    </source>
</reference>
<name>A0A6V8PDQ8_9ACTN</name>
<dbReference type="Gene3D" id="3.30.420.40">
    <property type="match status" value="2"/>
</dbReference>
<dbReference type="Proteomes" id="UP000569018">
    <property type="component" value="Unassembled WGS sequence"/>
</dbReference>
<dbReference type="PROSITE" id="PS01125">
    <property type="entry name" value="ROK"/>
    <property type="match status" value="1"/>
</dbReference>
<evidence type="ECO:0000313" key="2">
    <source>
        <dbReference type="EMBL" id="GFP30849.1"/>
    </source>
</evidence>
<accession>A0A6V8PDQ8</accession>
<dbReference type="EMBL" id="BLSD01000092">
    <property type="protein sequence ID" value="GFP39807.1"/>
    <property type="molecule type" value="Genomic_DNA"/>
</dbReference>
<dbReference type="Proteomes" id="UP000588083">
    <property type="component" value="Unassembled WGS sequence"/>
</dbReference>
<dbReference type="EMBL" id="BLSC01000074">
    <property type="protein sequence ID" value="GFP37330.1"/>
    <property type="molecule type" value="Genomic_DNA"/>
</dbReference>
<dbReference type="RefSeq" id="WP_176231573.1">
    <property type="nucleotide sequence ID" value="NZ_BLRZ01000111.1"/>
</dbReference>
<dbReference type="EMBL" id="BLRZ01000111">
    <property type="protein sequence ID" value="GFP30849.1"/>
    <property type="molecule type" value="Genomic_DNA"/>
</dbReference>
<evidence type="ECO:0000313" key="4">
    <source>
        <dbReference type="EMBL" id="GFP39807.1"/>
    </source>
</evidence>
<evidence type="ECO:0000313" key="7">
    <source>
        <dbReference type="Proteomes" id="UP000588083"/>
    </source>
</evidence>
<sequence length="318" mass="34290">MSGRNYAIGVDIGGINIKTGLVEDSGHILYKRVVQARPEEAVQVILQEVMDLVGEIIKFAEEKGIRFRGIGIGAPGLIDSQEGIIRFLTNFPKWKDVPVGELFNKTFNLPIFIENDVRAAALGEHKFGAGRNKEHLICLAIGTGIGSGIIIDGQLLKGSRQFGGEVGHMTVLPDGPPCACGNRGCLEMMASARSVTRRAMEALSRQEETSLLKVYKEKGAITPEDVAQEASQGDPVSRRIYEETGQWLGIGVASLINIFNPEMVIIGGGVANAGELLLEPVRREVQDRAMPVLRDSVSIVLAELREEAGVIGAASMLF</sequence>
<protein>
    <submittedName>
        <fullName evidence="2">Glucokinase</fullName>
    </submittedName>
</protein>
<dbReference type="InterPro" id="IPR049874">
    <property type="entry name" value="ROK_cs"/>
</dbReference>
<organism evidence="2 7">
    <name type="scientific">Candidatus Hakubella thermalkaliphila</name>
    <dbReference type="NCBI Taxonomy" id="2754717"/>
    <lineage>
        <taxon>Bacteria</taxon>
        <taxon>Bacillati</taxon>
        <taxon>Actinomycetota</taxon>
        <taxon>Actinomycetota incertae sedis</taxon>
        <taxon>Candidatus Hakubellales</taxon>
        <taxon>Candidatus Hakubellaceae</taxon>
        <taxon>Candidatus Hakubella</taxon>
    </lineage>
</organism>
<dbReference type="PANTHER" id="PTHR18964">
    <property type="entry name" value="ROK (REPRESSOR, ORF, KINASE) FAMILY"/>
    <property type="match status" value="1"/>
</dbReference>
<dbReference type="InterPro" id="IPR043129">
    <property type="entry name" value="ATPase_NBD"/>
</dbReference>
<dbReference type="Proteomes" id="UP000561271">
    <property type="component" value="Unassembled WGS sequence"/>
</dbReference>
<gene>
    <name evidence="2" type="ORF">HKBW3S34_01768</name>
    <name evidence="3" type="ORF">HKBW3S44_01010</name>
    <name evidence="4" type="ORF">HKBW3S47_01505</name>
</gene>
<evidence type="ECO:0000313" key="6">
    <source>
        <dbReference type="Proteomes" id="UP000569018"/>
    </source>
</evidence>
<evidence type="ECO:0000256" key="1">
    <source>
        <dbReference type="ARBA" id="ARBA00006479"/>
    </source>
</evidence>
<comment type="similarity">
    <text evidence="1">Belongs to the ROK (NagC/XylR) family.</text>
</comment>
<keyword evidence="2" id="KW-0808">Transferase</keyword>
<dbReference type="AlphaFoldDB" id="A0A6V8PDQ8"/>
<dbReference type="SUPFAM" id="SSF53067">
    <property type="entry name" value="Actin-like ATPase domain"/>
    <property type="match status" value="1"/>
</dbReference>
<keyword evidence="7" id="KW-1185">Reference proteome</keyword>